<dbReference type="AlphaFoldDB" id="A0A0E9T7G2"/>
<proteinExistence type="predicted"/>
<dbReference type="EMBL" id="GBXM01059874">
    <property type="protein sequence ID" value="JAH48703.1"/>
    <property type="molecule type" value="Transcribed_RNA"/>
</dbReference>
<organism evidence="1">
    <name type="scientific">Anguilla anguilla</name>
    <name type="common">European freshwater eel</name>
    <name type="synonym">Muraena anguilla</name>
    <dbReference type="NCBI Taxonomy" id="7936"/>
    <lineage>
        <taxon>Eukaryota</taxon>
        <taxon>Metazoa</taxon>
        <taxon>Chordata</taxon>
        <taxon>Craniata</taxon>
        <taxon>Vertebrata</taxon>
        <taxon>Euteleostomi</taxon>
        <taxon>Actinopterygii</taxon>
        <taxon>Neopterygii</taxon>
        <taxon>Teleostei</taxon>
        <taxon>Anguilliformes</taxon>
        <taxon>Anguillidae</taxon>
        <taxon>Anguilla</taxon>
    </lineage>
</organism>
<evidence type="ECO:0000313" key="1">
    <source>
        <dbReference type="EMBL" id="JAH48703.1"/>
    </source>
</evidence>
<reference evidence="1" key="2">
    <citation type="journal article" date="2015" name="Fish Shellfish Immunol.">
        <title>Early steps in the European eel (Anguilla anguilla)-Vibrio vulnificus interaction in the gills: Role of the RtxA13 toxin.</title>
        <authorList>
            <person name="Callol A."/>
            <person name="Pajuelo D."/>
            <person name="Ebbesson L."/>
            <person name="Teles M."/>
            <person name="MacKenzie S."/>
            <person name="Amaro C."/>
        </authorList>
    </citation>
    <scope>NUCLEOTIDE SEQUENCE</scope>
</reference>
<reference evidence="1" key="1">
    <citation type="submission" date="2014-11" db="EMBL/GenBank/DDBJ databases">
        <authorList>
            <person name="Amaro Gonzalez C."/>
        </authorList>
    </citation>
    <scope>NUCLEOTIDE SEQUENCE</scope>
</reference>
<name>A0A0E9T7G2_ANGAN</name>
<accession>A0A0E9T7G2</accession>
<sequence>MPTSCNRYSAKIGFATKAAVWSNQYKHAADCSVL</sequence>
<protein>
    <submittedName>
        <fullName evidence="1">Uncharacterized protein</fullName>
    </submittedName>
</protein>